<dbReference type="AlphaFoldDB" id="A0A095XW89"/>
<keyword evidence="2" id="KW-1185">Reference proteome</keyword>
<evidence type="ECO:0000313" key="2">
    <source>
        <dbReference type="Proteomes" id="UP000029640"/>
    </source>
</evidence>
<dbReference type="HOGENOM" id="CLU_3328618_0_0_6"/>
<proteinExistence type="predicted"/>
<accession>A0A095XW89</accession>
<dbReference type="STRING" id="1265313.HRUBRA_01466"/>
<gene>
    <name evidence="1" type="ORF">HRUBRA_01466</name>
</gene>
<reference evidence="1 2" key="1">
    <citation type="journal article" date="2014" name="Genome Announc.">
        <title>Genome Sequence of Gammaproteobacterial Pseudohaliea rubra Type Strain DSM 19751, Isolated from Coastal Seawater of the Mediterranean Sea.</title>
        <authorList>
            <person name="Spring S."/>
            <person name="Fiebig A."/>
            <person name="Riedel T."/>
            <person name="Goker M."/>
            <person name="Klenk H.P."/>
        </authorList>
    </citation>
    <scope>NUCLEOTIDE SEQUENCE [LARGE SCALE GENOMIC DNA]</scope>
    <source>
        <strain evidence="1 2">DSM 19751</strain>
    </source>
</reference>
<sequence>MSRGVRCNGFDRRLNPRTIRFPVTVNGRIPREDRRRRP</sequence>
<dbReference type="EMBL" id="AUVB01000042">
    <property type="protein sequence ID" value="KGE03961.1"/>
    <property type="molecule type" value="Genomic_DNA"/>
</dbReference>
<evidence type="ECO:0000313" key="1">
    <source>
        <dbReference type="EMBL" id="KGE03961.1"/>
    </source>
</evidence>
<organism evidence="1 2">
    <name type="scientific">Pseudohaliea rubra DSM 19751</name>
    <dbReference type="NCBI Taxonomy" id="1265313"/>
    <lineage>
        <taxon>Bacteria</taxon>
        <taxon>Pseudomonadati</taxon>
        <taxon>Pseudomonadota</taxon>
        <taxon>Gammaproteobacteria</taxon>
        <taxon>Cellvibrionales</taxon>
        <taxon>Halieaceae</taxon>
        <taxon>Pseudohaliea</taxon>
    </lineage>
</organism>
<dbReference type="Proteomes" id="UP000029640">
    <property type="component" value="Unassembled WGS sequence"/>
</dbReference>
<name>A0A095XW89_9GAMM</name>
<comment type="caution">
    <text evidence="1">The sequence shown here is derived from an EMBL/GenBank/DDBJ whole genome shotgun (WGS) entry which is preliminary data.</text>
</comment>
<protein>
    <submittedName>
        <fullName evidence="1">Uncharacterized protein</fullName>
    </submittedName>
</protein>